<accession>A0ABU0AQB6</accession>
<dbReference type="CDD" id="cd01483">
    <property type="entry name" value="E1_enzyme_family"/>
    <property type="match status" value="1"/>
</dbReference>
<dbReference type="InterPro" id="IPR035985">
    <property type="entry name" value="Ubiquitin-activating_enz"/>
</dbReference>
<dbReference type="Pfam" id="PF00899">
    <property type="entry name" value="ThiF"/>
    <property type="match status" value="1"/>
</dbReference>
<evidence type="ECO:0000313" key="3">
    <source>
        <dbReference type="Proteomes" id="UP001238088"/>
    </source>
</evidence>
<evidence type="ECO:0000259" key="1">
    <source>
        <dbReference type="Pfam" id="PF00899"/>
    </source>
</evidence>
<dbReference type="Proteomes" id="UP001238088">
    <property type="component" value="Unassembled WGS sequence"/>
</dbReference>
<name>A0ABU0AQB6_9BACI</name>
<keyword evidence="3" id="KW-1185">Reference proteome</keyword>
<dbReference type="InterPro" id="IPR000594">
    <property type="entry name" value="ThiF_NAD_FAD-bd"/>
</dbReference>
<dbReference type="EMBL" id="JAUSUB010000041">
    <property type="protein sequence ID" value="MDQ0273507.1"/>
    <property type="molecule type" value="Genomic_DNA"/>
</dbReference>
<proteinExistence type="predicted"/>
<gene>
    <name evidence="2" type="ORF">J2S17_005439</name>
</gene>
<protein>
    <recommendedName>
        <fullName evidence="1">THIF-type NAD/FAD binding fold domain-containing protein</fullName>
    </recommendedName>
</protein>
<evidence type="ECO:0000313" key="2">
    <source>
        <dbReference type="EMBL" id="MDQ0273507.1"/>
    </source>
</evidence>
<comment type="caution">
    <text evidence="2">The sequence shown here is derived from an EMBL/GenBank/DDBJ whole genome shotgun (WGS) entry which is preliminary data.</text>
</comment>
<reference evidence="2 3" key="1">
    <citation type="submission" date="2023-07" db="EMBL/GenBank/DDBJ databases">
        <title>Genomic Encyclopedia of Type Strains, Phase IV (KMG-IV): sequencing the most valuable type-strain genomes for metagenomic binning, comparative biology and taxonomic classification.</title>
        <authorList>
            <person name="Goeker M."/>
        </authorList>
    </citation>
    <scope>NUCLEOTIDE SEQUENCE [LARGE SCALE GENOMIC DNA]</scope>
    <source>
        <strain evidence="2 3">DSM 23494</strain>
    </source>
</reference>
<dbReference type="SUPFAM" id="SSF69572">
    <property type="entry name" value="Activating enzymes of the ubiquitin-like proteins"/>
    <property type="match status" value="1"/>
</dbReference>
<dbReference type="RefSeq" id="WP_307479714.1">
    <property type="nucleotide sequence ID" value="NZ_JAUSUB010000041.1"/>
</dbReference>
<dbReference type="Gene3D" id="3.40.50.720">
    <property type="entry name" value="NAD(P)-binding Rossmann-like Domain"/>
    <property type="match status" value="1"/>
</dbReference>
<feature type="domain" description="THIF-type NAD/FAD binding fold" evidence="1">
    <location>
        <begin position="24"/>
        <end position="163"/>
    </location>
</feature>
<sequence length="289" mass="32586">MTINILEKQSRSENEYNGLYPFILQLGVGGTGSYLVQHIAQLLGTSKKRAAYVIADPDTIEEKNLGNQLFLSQEVGLKKADVLANRYSGAYGLDIGFYSDSYIECIEKLKSLFSMEYIDSSVGYKSLVLPIIIGCVDNNFTRKLLHEFFLENNCIYIDAGIESVTLPNVYLNRNQSEWTKEEQLAYQNSGWSGQVVTGLNLNLFKQNPVAYEYPDILEDDDEIRPSELSCTELSASEPQRIQVNKFAAMTIMNVLNEVVIENTISTHKTVFHVRKGYMRSTGVENQLLS</sequence>
<organism evidence="2 3">
    <name type="scientific">Cytobacillus purgationiresistens</name>
    <dbReference type="NCBI Taxonomy" id="863449"/>
    <lineage>
        <taxon>Bacteria</taxon>
        <taxon>Bacillati</taxon>
        <taxon>Bacillota</taxon>
        <taxon>Bacilli</taxon>
        <taxon>Bacillales</taxon>
        <taxon>Bacillaceae</taxon>
        <taxon>Cytobacillus</taxon>
    </lineage>
</organism>